<dbReference type="Gene3D" id="3.40.50.850">
    <property type="entry name" value="Isochorismatase-like"/>
    <property type="match status" value="1"/>
</dbReference>
<evidence type="ECO:0000256" key="1">
    <source>
        <dbReference type="ARBA" id="ARBA00022801"/>
    </source>
</evidence>
<gene>
    <name evidence="3" type="ORF">NFI88_15950</name>
</gene>
<keyword evidence="1 3" id="KW-0378">Hydrolase</keyword>
<organism evidence="3 4">
    <name type="scientific">Rhizosaccharibacter radicis</name>
    <dbReference type="NCBI Taxonomy" id="2782605"/>
    <lineage>
        <taxon>Bacteria</taxon>
        <taxon>Pseudomonadati</taxon>
        <taxon>Pseudomonadota</taxon>
        <taxon>Alphaproteobacteria</taxon>
        <taxon>Acetobacterales</taxon>
        <taxon>Acetobacteraceae</taxon>
        <taxon>Rhizosaccharibacter</taxon>
    </lineage>
</organism>
<evidence type="ECO:0000313" key="4">
    <source>
        <dbReference type="Proteomes" id="UP001524547"/>
    </source>
</evidence>
<dbReference type="EMBL" id="JAMZEJ010000010">
    <property type="protein sequence ID" value="MCQ8242326.1"/>
    <property type="molecule type" value="Genomic_DNA"/>
</dbReference>
<evidence type="ECO:0000259" key="2">
    <source>
        <dbReference type="Pfam" id="PF00857"/>
    </source>
</evidence>
<dbReference type="PANTHER" id="PTHR43540:SF7">
    <property type="entry name" value="ISOCHORISMATASE FAMILY PROTEIN YECD"/>
    <property type="match status" value="1"/>
</dbReference>
<sequence>MTITVLDPVPALLLIDLQQGIVTQPLARPGAEIVAAATVLADGFRRRCLPVIPVQVVGLPPGRPEHRMPLEQLPPEWFELVPEIAARADGAVAVKRSWGAFTGTGLENRLRALGATQLVIAGIATSIGVESTARQAHELGFNVALATDAMTDRHEDAHRHSVERIFPALGECGTTADILRLLDRP</sequence>
<dbReference type="Pfam" id="PF00857">
    <property type="entry name" value="Isochorismatase"/>
    <property type="match status" value="1"/>
</dbReference>
<dbReference type="InterPro" id="IPR036380">
    <property type="entry name" value="Isochorismatase-like_sf"/>
</dbReference>
<comment type="caution">
    <text evidence="3">The sequence shown here is derived from an EMBL/GenBank/DDBJ whole genome shotgun (WGS) entry which is preliminary data.</text>
</comment>
<dbReference type="PANTHER" id="PTHR43540">
    <property type="entry name" value="PEROXYUREIDOACRYLATE/UREIDOACRYLATE AMIDOHYDROLASE-RELATED"/>
    <property type="match status" value="1"/>
</dbReference>
<dbReference type="RefSeq" id="WP_422921076.1">
    <property type="nucleotide sequence ID" value="NZ_JAMZEJ010000010.1"/>
</dbReference>
<reference evidence="3 4" key="1">
    <citation type="submission" date="2022-06" db="EMBL/GenBank/DDBJ databases">
        <title>Rhizosaccharibacter gen. nov. sp. nov. KSS12, endophytic bacteria isolated from sugarcane.</title>
        <authorList>
            <person name="Pitiwittayakul N."/>
        </authorList>
    </citation>
    <scope>NUCLEOTIDE SEQUENCE [LARGE SCALE GENOMIC DNA]</scope>
    <source>
        <strain evidence="3 4">KSS12</strain>
    </source>
</reference>
<dbReference type="InterPro" id="IPR050272">
    <property type="entry name" value="Isochorismatase-like_hydrls"/>
</dbReference>
<dbReference type="SUPFAM" id="SSF52499">
    <property type="entry name" value="Isochorismatase-like hydrolases"/>
    <property type="match status" value="1"/>
</dbReference>
<name>A0ABT1W149_9PROT</name>
<feature type="domain" description="Isochorismatase-like" evidence="2">
    <location>
        <begin position="11"/>
        <end position="177"/>
    </location>
</feature>
<dbReference type="InterPro" id="IPR000868">
    <property type="entry name" value="Isochorismatase-like_dom"/>
</dbReference>
<dbReference type="Proteomes" id="UP001524547">
    <property type="component" value="Unassembled WGS sequence"/>
</dbReference>
<proteinExistence type="predicted"/>
<accession>A0ABT1W149</accession>
<keyword evidence="4" id="KW-1185">Reference proteome</keyword>
<evidence type="ECO:0000313" key="3">
    <source>
        <dbReference type="EMBL" id="MCQ8242326.1"/>
    </source>
</evidence>
<dbReference type="CDD" id="cd00431">
    <property type="entry name" value="cysteine_hydrolases"/>
    <property type="match status" value="1"/>
</dbReference>
<dbReference type="GO" id="GO:0016787">
    <property type="term" value="F:hydrolase activity"/>
    <property type="evidence" value="ECO:0007669"/>
    <property type="project" value="UniProtKB-KW"/>
</dbReference>
<protein>
    <submittedName>
        <fullName evidence="3">Cysteine hydrolase</fullName>
    </submittedName>
</protein>